<comment type="caution">
    <text evidence="5">The sequence shown here is derived from an EMBL/GenBank/DDBJ whole genome shotgun (WGS) entry which is preliminary data.</text>
</comment>
<evidence type="ECO:0000313" key="6">
    <source>
        <dbReference type="Proteomes" id="UP000179588"/>
    </source>
</evidence>
<dbReference type="Pfam" id="PF02646">
    <property type="entry name" value="RmuC"/>
    <property type="match status" value="1"/>
</dbReference>
<protein>
    <recommendedName>
        <fullName evidence="7">DNA recombination protein RmuC</fullName>
    </recommendedName>
</protein>
<evidence type="ECO:0008006" key="7">
    <source>
        <dbReference type="Google" id="ProtNLM"/>
    </source>
</evidence>
<keyword evidence="4" id="KW-0233">DNA recombination</keyword>
<name>A0A1S1HQB7_PROST</name>
<keyword evidence="6" id="KW-1185">Reference proteome</keyword>
<reference evidence="5 6" key="1">
    <citation type="submission" date="2016-03" db="EMBL/GenBank/DDBJ databases">
        <title>Genome sequence of Providencia stuartii strain, isolated from the salivary glands of larval Lucilia sericata.</title>
        <authorList>
            <person name="Yuan Y."/>
            <person name="Zhang Y."/>
            <person name="Fu S."/>
            <person name="Crippen T.L."/>
            <person name="Visi D."/>
            <person name="Benbow M.E."/>
            <person name="Allen M."/>
            <person name="Tomberlin J.K."/>
            <person name="Sze S.-H."/>
            <person name="Tarone A.M."/>
        </authorList>
    </citation>
    <scope>NUCLEOTIDE SEQUENCE [LARGE SCALE GENOMIC DNA]</scope>
    <source>
        <strain evidence="5 6">Crippen</strain>
    </source>
</reference>
<evidence type="ECO:0000256" key="3">
    <source>
        <dbReference type="ARBA" id="ARBA00023054"/>
    </source>
</evidence>
<keyword evidence="3" id="KW-0175">Coiled coil</keyword>
<dbReference type="PANTHER" id="PTHR30563">
    <property type="entry name" value="DNA RECOMBINATION PROTEIN RMUC"/>
    <property type="match status" value="1"/>
</dbReference>
<evidence type="ECO:0000313" key="5">
    <source>
        <dbReference type="EMBL" id="OHT24278.1"/>
    </source>
</evidence>
<proteinExistence type="inferred from homology"/>
<dbReference type="AlphaFoldDB" id="A0A1S1HQB7"/>
<sequence>MLSPFREQLEGFRQQVQQSFGEEAKERHTLAYEIRQLQQLNNQMTKETVNLTRALKGDNKIQGNWGETILARILEASGLRKGSEFETQVSINTGYNSRYQPDVIIRLPEGKDVVVDAKMSLVAYENYFNSDDPDEQANAIKNHIASIRNHMRILSRKDYHQLPGVRSLDYVLMFIPIEPAYLLALKESPELLDEGIKQNIMLVCPSTLLVAVRTINNLWRYERQGQNAQEIAAKAAKMYDKLRLFVEDMQLLGTSLDKADHAYQSAMKRLAEGRGNLISQAESFKEMGVEVKQPISPQLVDKSDKPYCAES</sequence>
<accession>A0A1S1HQB7</accession>
<dbReference type="PANTHER" id="PTHR30563:SF0">
    <property type="entry name" value="DNA RECOMBINATION PROTEIN RMUC"/>
    <property type="match status" value="1"/>
</dbReference>
<dbReference type="InterPro" id="IPR003798">
    <property type="entry name" value="DNA_recombination_RmuC"/>
</dbReference>
<evidence type="ECO:0000256" key="1">
    <source>
        <dbReference type="ARBA" id="ARBA00003416"/>
    </source>
</evidence>
<comment type="function">
    <text evidence="1">Involved in DNA recombination.</text>
</comment>
<dbReference type="GO" id="GO:0006310">
    <property type="term" value="P:DNA recombination"/>
    <property type="evidence" value="ECO:0007669"/>
    <property type="project" value="UniProtKB-KW"/>
</dbReference>
<dbReference type="EMBL" id="LVIE01000163">
    <property type="protein sequence ID" value="OHT24278.1"/>
    <property type="molecule type" value="Genomic_DNA"/>
</dbReference>
<comment type="similarity">
    <text evidence="2">Belongs to the RmuC family.</text>
</comment>
<evidence type="ECO:0000256" key="2">
    <source>
        <dbReference type="ARBA" id="ARBA00009840"/>
    </source>
</evidence>
<dbReference type="Proteomes" id="UP000179588">
    <property type="component" value="Unassembled WGS sequence"/>
</dbReference>
<gene>
    <name evidence="5" type="ORF">A3Q29_18535</name>
</gene>
<evidence type="ECO:0000256" key="4">
    <source>
        <dbReference type="ARBA" id="ARBA00023172"/>
    </source>
</evidence>
<organism evidence="5 6">
    <name type="scientific">Providencia stuartii</name>
    <dbReference type="NCBI Taxonomy" id="588"/>
    <lineage>
        <taxon>Bacteria</taxon>
        <taxon>Pseudomonadati</taxon>
        <taxon>Pseudomonadota</taxon>
        <taxon>Gammaproteobacteria</taxon>
        <taxon>Enterobacterales</taxon>
        <taxon>Morganellaceae</taxon>
        <taxon>Providencia</taxon>
    </lineage>
</organism>